<feature type="region of interest" description="Disordered" evidence="3">
    <location>
        <begin position="28"/>
        <end position="67"/>
    </location>
</feature>
<evidence type="ECO:0000256" key="2">
    <source>
        <dbReference type="RuleBase" id="RU003613"/>
    </source>
</evidence>
<keyword evidence="4" id="KW-1133">Transmembrane helix</keyword>
<dbReference type="RefSeq" id="WP_184711492.1">
    <property type="nucleotide sequence ID" value="NZ_JACHKZ010000039.1"/>
</dbReference>
<organism evidence="6 7">
    <name type="scientific">Comamonas odontotermitis</name>
    <dbReference type="NCBI Taxonomy" id="379895"/>
    <lineage>
        <taxon>Bacteria</taxon>
        <taxon>Pseudomonadati</taxon>
        <taxon>Pseudomonadota</taxon>
        <taxon>Betaproteobacteria</taxon>
        <taxon>Burkholderiales</taxon>
        <taxon>Comamonadaceae</taxon>
        <taxon>Comamonas</taxon>
    </lineage>
</organism>
<keyword evidence="1" id="KW-0132">Cell division</keyword>
<proteinExistence type="inferred from homology"/>
<comment type="similarity">
    <text evidence="1">Belongs to the ZipA family.</text>
</comment>
<dbReference type="Pfam" id="PF04354">
    <property type="entry name" value="ZipA_C"/>
    <property type="match status" value="1"/>
</dbReference>
<dbReference type="SUPFAM" id="SSF64383">
    <property type="entry name" value="Cell-division protein ZipA, C-terminal domain"/>
    <property type="match status" value="1"/>
</dbReference>
<evidence type="ECO:0000313" key="6">
    <source>
        <dbReference type="EMBL" id="MBB6579809.1"/>
    </source>
</evidence>
<dbReference type="SMART" id="SM00771">
    <property type="entry name" value="ZipA_C"/>
    <property type="match status" value="1"/>
</dbReference>
<comment type="function">
    <text evidence="1">Essential cell division protein that stabilizes the FtsZ protofilaments by cross-linking them and that serves as a cytoplasmic membrane anchor for the Z ring. Also required for the recruitment to the septal ring of downstream cell division proteins.</text>
</comment>
<dbReference type="EMBL" id="JACHKZ010000039">
    <property type="protein sequence ID" value="MBB6579809.1"/>
    <property type="molecule type" value="Genomic_DNA"/>
</dbReference>
<accession>A0ABR6RKU5</accession>
<keyword evidence="2 4" id="KW-0472">Membrane</keyword>
<keyword evidence="2" id="KW-1003">Cell membrane</keyword>
<keyword evidence="1" id="KW-0131">Cell cycle</keyword>
<evidence type="ECO:0000256" key="3">
    <source>
        <dbReference type="SAM" id="MobiDB-lite"/>
    </source>
</evidence>
<keyword evidence="7" id="KW-1185">Reference proteome</keyword>
<comment type="caution">
    <text evidence="6">The sequence shown here is derived from an EMBL/GenBank/DDBJ whole genome shotgun (WGS) entry which is preliminary data.</text>
</comment>
<comment type="subcellular location">
    <subcellularLocation>
        <location evidence="2">Cell inner membrane</location>
        <topology evidence="2">Single-pass type I membrane protein</topology>
    </subcellularLocation>
</comment>
<feature type="transmembrane region" description="Helical" evidence="4">
    <location>
        <begin position="6"/>
        <end position="26"/>
    </location>
</feature>
<evidence type="ECO:0000259" key="5">
    <source>
        <dbReference type="SMART" id="SM00771"/>
    </source>
</evidence>
<feature type="domain" description="ZipA C-terminal FtsZ-binding" evidence="5">
    <location>
        <begin position="234"/>
        <end position="367"/>
    </location>
</feature>
<evidence type="ECO:0000313" key="7">
    <source>
        <dbReference type="Proteomes" id="UP000562492"/>
    </source>
</evidence>
<dbReference type="Gene3D" id="3.30.1400.10">
    <property type="entry name" value="ZipA, C-terminal FtsZ-binding domain"/>
    <property type="match status" value="1"/>
</dbReference>
<feature type="compositionally biased region" description="Basic and acidic residues" evidence="3">
    <location>
        <begin position="28"/>
        <end position="39"/>
    </location>
</feature>
<dbReference type="InterPro" id="IPR007449">
    <property type="entry name" value="ZipA_FtsZ-bd_C"/>
</dbReference>
<gene>
    <name evidence="6" type="ORF">HNP33_003925</name>
</gene>
<sequence>MSNFQLALVITFGVILVLYVGFNTWSARRNEPKKPKPDEAGGPTPVSEDDARFEPGFDGKVGGATGDPVLDAQLGGQGPRLGGNLGGNASADAFPAGTVARSGNPGTYLGDRQQILDALTDAIAPVLTDGIVSGNAAIAAMPSSFRAGNKAFNIEGMNQATQTWELPKAGERYTGFQAGIQLANRHGPMNEIEFSEFVGKVQQFADTIGASPDLPDMLQEVARARELDAFASEHDAQLAFMLRAKRASWSPGYVAQVAAKHGFVPAGPGRMVMPSSIAQMPAILALTYDAQAALADDPDQSALRDVLLSLDVPHVSRSEAPFDKMRAAAEALCAEMDGVICDQNGTPLPVMVVDPIAQDLENLYDQLEERELAAGSLAARRLFS</sequence>
<dbReference type="InterPro" id="IPR036765">
    <property type="entry name" value="ZipA_FtsZ-bd_C_sf"/>
</dbReference>
<keyword evidence="2" id="KW-0997">Cell inner membrane</keyword>
<dbReference type="Proteomes" id="UP000562492">
    <property type="component" value="Unassembled WGS sequence"/>
</dbReference>
<keyword evidence="2 4" id="KW-0812">Transmembrane</keyword>
<evidence type="ECO:0000256" key="1">
    <source>
        <dbReference type="RuleBase" id="RU003612"/>
    </source>
</evidence>
<reference evidence="6 7" key="1">
    <citation type="submission" date="2020-08" db="EMBL/GenBank/DDBJ databases">
        <title>Functional genomics of gut bacteria from endangered species of beetles.</title>
        <authorList>
            <person name="Carlos-Shanley C."/>
        </authorList>
    </citation>
    <scope>NUCLEOTIDE SEQUENCE [LARGE SCALE GENOMIC DNA]</scope>
    <source>
        <strain evidence="6 7">S00124</strain>
    </source>
</reference>
<protein>
    <recommendedName>
        <fullName evidence="1">Cell division protein ZipA</fullName>
    </recommendedName>
</protein>
<name>A0ABR6RKU5_9BURK</name>
<evidence type="ECO:0000256" key="4">
    <source>
        <dbReference type="SAM" id="Phobius"/>
    </source>
</evidence>